<dbReference type="PROSITE" id="PS00720">
    <property type="entry name" value="RASGEF"/>
    <property type="match status" value="1"/>
</dbReference>
<dbReference type="SMART" id="SM00233">
    <property type="entry name" value="PH"/>
    <property type="match status" value="2"/>
</dbReference>
<dbReference type="Ensembl" id="ENSTRUT00000081977.1">
    <property type="protein sequence ID" value="ENSTRUP00000057895.1"/>
    <property type="gene ID" value="ENSTRUG00000005281.3"/>
</dbReference>
<dbReference type="Pfam" id="PF00617">
    <property type="entry name" value="RasGEF"/>
    <property type="match status" value="1"/>
</dbReference>
<dbReference type="InterPro" id="IPR023578">
    <property type="entry name" value="Ras_GEF_dom_sf"/>
</dbReference>
<dbReference type="Gene3D" id="1.10.840.10">
    <property type="entry name" value="Ras guanine-nucleotide exchange factors catalytic domain"/>
    <property type="match status" value="1"/>
</dbReference>
<dbReference type="CDD" id="cd00160">
    <property type="entry name" value="RhoGEF"/>
    <property type="match status" value="1"/>
</dbReference>
<accession>A0A674M987</accession>
<dbReference type="PROSITE" id="PS50096">
    <property type="entry name" value="IQ"/>
    <property type="match status" value="1"/>
</dbReference>
<evidence type="ECO:0000259" key="6">
    <source>
        <dbReference type="PROSITE" id="PS50009"/>
    </source>
</evidence>
<dbReference type="Gene3D" id="1.20.870.10">
    <property type="entry name" value="Son of sevenless (SoS) protein Chain: S domain 1"/>
    <property type="match status" value="2"/>
</dbReference>
<evidence type="ECO:0000259" key="7">
    <source>
        <dbReference type="PROSITE" id="PS50010"/>
    </source>
</evidence>
<dbReference type="PROSITE" id="PS00741">
    <property type="entry name" value="DH_1"/>
    <property type="match status" value="1"/>
</dbReference>
<proteinExistence type="predicted"/>
<dbReference type="PROSITE" id="PS50009">
    <property type="entry name" value="RASGEF_CAT"/>
    <property type="match status" value="1"/>
</dbReference>
<sequence>MQKGIRLNDGHVTYLGLLAKKDGTRRGCLSKKSSDNTKWHTKWFALLQNMLFYFENESSSRPSGLYLLEGCICDRAPSPKPSQSAKECLEKQYYFTISFTHENQKALELRTEDVKDCDEWVAAISHASYRNLANEHESLMQKYLHLLQIVETEKTVAKQLRQQIEDGEIEIERLKSEVILAERFNQRFEEKDLTKEIKTVQSFLRGWICRRKWKTIIQDYIRSPHAESMRKRNQVVFSMLDSEAEYVQQLHILVNNFLRPLRMAASSKKPPITHDDVSSIFLNSETIMFLHQIFYQGLKARIASWPTLVLADLFDILLPMLNIYQEFVRNHQYSLQILAHCKQNRDFDKLLKQYEAKPDCEERTLETFLTYPMFQIPRYILTLHELLAHTPHEHIERNSLDYAKSKLEELSRIMHDEVSETENIRKNLAIERMIVEGCEILLDTSQTFVRQGSLIQVPMSEKGKITRGRLGSLSLKKEGERQCFLFSKHLIICTRGSGGKLHLTKNGVVSLIDCTLLEDPEGTDDECECSVHSILHLDFKIVVEPKDSQSFTVILVASSRQEKSAWTSDISQCIDNIRCNGLMMNAFEDNSKVTVPQMIKSDSSLYCDDVDIRFSKMMNSCKVLQIRYASVERLLERLTDLRFLSIDFLNTFLHSYRVFTTADVVLDKLITIYKKPISAIPARSLELFFASSQNSKLLYGEPPTSPRASRKFSSPPPLAIAKNSSPNRRRKLSLNIPIITGGKALDLAALSCSSNGYASMYSSMSPFSKTTLDINKLYVSSPIASKIPDEGEDRKDKTEDNVPYVPCFFSPSAELSLFSYNNGMVMSSCRELDNNRSALSAASAFAIATAGANEGTPTKEKYRRINGDKEFVIRRAATNRVLNVLRHWVSKHSPDFETNNELKTKVIAFLEEVMHDPELLTQERKAAANIIRTLTQEDHGDNQITLEDATQLVGGEAEPFESHSALEIAEQLTLLDHLVFKVIPYAEFFGQGWMKNDKNEKTPYIMRTTKHFNDISNLIATEILRCEDVVTRVAVIEKWVAVADICRCLHNYNAVLEITSSLNRSSVFRLKKTWLKVSKQTKALIDKLQKLVSSEGRFKNLREALKNCDPPCVPYLGMYLTDLAFIEEGTPNYTEDNLVNFSKMRMISHIIREIRQFQQTAYKIDLQPKAAQYLLDLSFVLDEESMYEASLRIEPKVPN</sequence>
<dbReference type="InterPro" id="IPR001331">
    <property type="entry name" value="GDS_CDC24_CS"/>
</dbReference>
<evidence type="ECO:0000259" key="5">
    <source>
        <dbReference type="PROSITE" id="PS50003"/>
    </source>
</evidence>
<evidence type="ECO:0000313" key="10">
    <source>
        <dbReference type="Proteomes" id="UP000005226"/>
    </source>
</evidence>
<feature type="domain" description="PH" evidence="5">
    <location>
        <begin position="458"/>
        <end position="575"/>
    </location>
</feature>
<keyword evidence="1 2" id="KW-0344">Guanine-nucleotide releasing factor</keyword>
<keyword evidence="3" id="KW-0175">Coiled coil</keyword>
<dbReference type="SUPFAM" id="SSF48065">
    <property type="entry name" value="DBL homology domain (DH-domain)"/>
    <property type="match status" value="1"/>
</dbReference>
<dbReference type="SMART" id="SM00147">
    <property type="entry name" value="RasGEF"/>
    <property type="match status" value="1"/>
</dbReference>
<organism evidence="9 10">
    <name type="scientific">Takifugu rubripes</name>
    <name type="common">Japanese pufferfish</name>
    <name type="synonym">Fugu rubripes</name>
    <dbReference type="NCBI Taxonomy" id="31033"/>
    <lineage>
        <taxon>Eukaryota</taxon>
        <taxon>Metazoa</taxon>
        <taxon>Chordata</taxon>
        <taxon>Craniata</taxon>
        <taxon>Vertebrata</taxon>
        <taxon>Euteleostomi</taxon>
        <taxon>Actinopterygii</taxon>
        <taxon>Neopterygii</taxon>
        <taxon>Teleostei</taxon>
        <taxon>Neoteleostei</taxon>
        <taxon>Acanthomorphata</taxon>
        <taxon>Eupercaria</taxon>
        <taxon>Tetraodontiformes</taxon>
        <taxon>Tetradontoidea</taxon>
        <taxon>Tetraodontidae</taxon>
        <taxon>Takifugu</taxon>
    </lineage>
</organism>
<dbReference type="FunFam" id="2.30.29.30:FF:000117">
    <property type="entry name" value="ras-specific guanine nucleotide-releasing factor 1 isoform X2"/>
    <property type="match status" value="1"/>
</dbReference>
<evidence type="ECO:0000256" key="1">
    <source>
        <dbReference type="ARBA" id="ARBA00022658"/>
    </source>
</evidence>
<dbReference type="Gene3D" id="1.20.900.10">
    <property type="entry name" value="Dbl homology (DH) domain"/>
    <property type="match status" value="1"/>
</dbReference>
<dbReference type="SMART" id="SM00325">
    <property type="entry name" value="RhoGEF"/>
    <property type="match status" value="1"/>
</dbReference>
<dbReference type="GeneTree" id="ENSGT00940000157599"/>
<dbReference type="PROSITE" id="PS50003">
    <property type="entry name" value="PH_DOMAIN"/>
    <property type="match status" value="2"/>
</dbReference>
<evidence type="ECO:0000313" key="9">
    <source>
        <dbReference type="Ensembl" id="ENSTRUP00000057895.1"/>
    </source>
</evidence>
<dbReference type="SUPFAM" id="SSF50729">
    <property type="entry name" value="PH domain-like"/>
    <property type="match status" value="2"/>
</dbReference>
<evidence type="ECO:0000256" key="2">
    <source>
        <dbReference type="PROSITE-ProRule" id="PRU00168"/>
    </source>
</evidence>
<feature type="domain" description="DH" evidence="7">
    <location>
        <begin position="231"/>
        <end position="417"/>
    </location>
</feature>
<dbReference type="Proteomes" id="UP000005226">
    <property type="component" value="Chromosome 9"/>
</dbReference>
<dbReference type="Pfam" id="PF00618">
    <property type="entry name" value="RasGEF_N"/>
    <property type="match status" value="1"/>
</dbReference>
<dbReference type="CDD" id="cd00155">
    <property type="entry name" value="RasGEF"/>
    <property type="match status" value="1"/>
</dbReference>
<dbReference type="CDD" id="cd06224">
    <property type="entry name" value="REM"/>
    <property type="match status" value="1"/>
</dbReference>
<dbReference type="FunFam" id="1.20.870.10:FF:000004">
    <property type="entry name" value="Ras-specific guanine nucleotide-releasing factor 1 isoform 2"/>
    <property type="match status" value="1"/>
</dbReference>
<reference evidence="9" key="2">
    <citation type="submission" date="2025-08" db="UniProtKB">
        <authorList>
            <consortium name="Ensembl"/>
        </authorList>
    </citation>
    <scope>IDENTIFICATION</scope>
</reference>
<reference evidence="9" key="3">
    <citation type="submission" date="2025-09" db="UniProtKB">
        <authorList>
            <consortium name="Ensembl"/>
        </authorList>
    </citation>
    <scope>IDENTIFICATION</scope>
</reference>
<dbReference type="InterPro" id="IPR001895">
    <property type="entry name" value="RASGEF_cat_dom"/>
</dbReference>
<dbReference type="InterPro" id="IPR011993">
    <property type="entry name" value="PH-like_dom_sf"/>
</dbReference>
<dbReference type="GO" id="GO:0005886">
    <property type="term" value="C:plasma membrane"/>
    <property type="evidence" value="ECO:0007669"/>
    <property type="project" value="TreeGrafter"/>
</dbReference>
<feature type="coiled-coil region" evidence="3">
    <location>
        <begin position="150"/>
        <end position="191"/>
    </location>
</feature>
<keyword evidence="10" id="KW-1185">Reference proteome</keyword>
<dbReference type="SMART" id="SM00229">
    <property type="entry name" value="RasGEFN"/>
    <property type="match status" value="2"/>
</dbReference>
<dbReference type="Pfam" id="PF00621">
    <property type="entry name" value="RhoGEF"/>
    <property type="match status" value="1"/>
</dbReference>
<evidence type="ECO:0000256" key="3">
    <source>
        <dbReference type="SAM" id="Coils"/>
    </source>
</evidence>
<dbReference type="CDD" id="cd13261">
    <property type="entry name" value="PH_RasGRF1_2"/>
    <property type="match status" value="1"/>
</dbReference>
<dbReference type="AlphaFoldDB" id="A0A674M987"/>
<dbReference type="SUPFAM" id="SSF48366">
    <property type="entry name" value="Ras GEF"/>
    <property type="match status" value="1"/>
</dbReference>
<gene>
    <name evidence="9" type="primary">rasgrf1</name>
</gene>
<name>A0A674M987_TAKRU</name>
<dbReference type="PANTHER" id="PTHR23113:SF193">
    <property type="entry name" value="RAS-SPECIFIC GUANINE NUCLEOTIDE-RELEASING FACTOR 1"/>
    <property type="match status" value="1"/>
</dbReference>
<evidence type="ECO:0000259" key="8">
    <source>
        <dbReference type="PROSITE" id="PS50212"/>
    </source>
</evidence>
<feature type="domain" description="PH" evidence="5">
    <location>
        <begin position="22"/>
        <end position="129"/>
    </location>
</feature>
<dbReference type="PANTHER" id="PTHR23113">
    <property type="entry name" value="GUANINE NUCLEOTIDE EXCHANGE FACTOR"/>
    <property type="match status" value="1"/>
</dbReference>
<dbReference type="InterPro" id="IPR001849">
    <property type="entry name" value="PH_domain"/>
</dbReference>
<feature type="region of interest" description="Disordered" evidence="4">
    <location>
        <begin position="700"/>
        <end position="726"/>
    </location>
</feature>
<dbReference type="InterPro" id="IPR000651">
    <property type="entry name" value="Ras-like_Gua-exchang_fac_N"/>
</dbReference>
<dbReference type="Gene3D" id="2.30.29.30">
    <property type="entry name" value="Pleckstrin-homology domain (PH domain)/Phosphotyrosine-binding domain (PTB)"/>
    <property type="match status" value="2"/>
</dbReference>
<protein>
    <submittedName>
        <fullName evidence="9">Ras protein specific guanine nucleotide releasing factor 1</fullName>
    </submittedName>
</protein>
<evidence type="ECO:0000256" key="4">
    <source>
        <dbReference type="SAM" id="MobiDB-lite"/>
    </source>
</evidence>
<dbReference type="InterPro" id="IPR036964">
    <property type="entry name" value="RASGEF_cat_dom_sf"/>
</dbReference>
<dbReference type="Pfam" id="PF00169">
    <property type="entry name" value="PH"/>
    <property type="match status" value="2"/>
</dbReference>
<reference evidence="9 10" key="1">
    <citation type="journal article" date="2011" name="Genome Biol. Evol.">
        <title>Integration of the genetic map and genome assembly of fugu facilitates insights into distinct features of genome evolution in teleosts and mammals.</title>
        <authorList>
            <person name="Kai W."/>
            <person name="Kikuchi K."/>
            <person name="Tohari S."/>
            <person name="Chew A.K."/>
            <person name="Tay A."/>
            <person name="Fujiwara A."/>
            <person name="Hosoya S."/>
            <person name="Suetake H."/>
            <person name="Naruse K."/>
            <person name="Brenner S."/>
            <person name="Suzuki Y."/>
            <person name="Venkatesh B."/>
        </authorList>
    </citation>
    <scope>NUCLEOTIDE SEQUENCE [LARGE SCALE GENOMIC DNA]</scope>
</reference>
<dbReference type="FunFam" id="2.30.29.30:FF:000176">
    <property type="entry name" value="ras-specific guanine nucleotide-releasing factor 1 isoform X2"/>
    <property type="match status" value="1"/>
</dbReference>
<dbReference type="InterPro" id="IPR008937">
    <property type="entry name" value="Ras-like_GEF"/>
</dbReference>
<dbReference type="FunFam" id="1.20.900.10:FF:000005">
    <property type="entry name" value="Ras-specific guanine nucleotide-releasing factor 1 isoform 2"/>
    <property type="match status" value="1"/>
</dbReference>
<dbReference type="PROSITE" id="PS50010">
    <property type="entry name" value="DH_2"/>
    <property type="match status" value="1"/>
</dbReference>
<dbReference type="InterPro" id="IPR035899">
    <property type="entry name" value="DBL_dom_sf"/>
</dbReference>
<dbReference type="GO" id="GO:0005085">
    <property type="term" value="F:guanyl-nucleotide exchange factor activity"/>
    <property type="evidence" value="ECO:0007669"/>
    <property type="project" value="UniProtKB-KW"/>
</dbReference>
<feature type="domain" description="Ras-GEF" evidence="6">
    <location>
        <begin position="964"/>
        <end position="1196"/>
    </location>
</feature>
<dbReference type="InterPro" id="IPR000219">
    <property type="entry name" value="DH_dom"/>
</dbReference>
<dbReference type="PROSITE" id="PS50212">
    <property type="entry name" value="RASGEF_NTER"/>
    <property type="match status" value="1"/>
</dbReference>
<dbReference type="InterPro" id="IPR019804">
    <property type="entry name" value="Ras_G-nucl-exch_fac_CS"/>
</dbReference>
<feature type="domain" description="N-terminal Ras-GEF" evidence="8">
    <location>
        <begin position="622"/>
        <end position="737"/>
    </location>
</feature>
<dbReference type="GO" id="GO:0007265">
    <property type="term" value="P:Ras protein signal transduction"/>
    <property type="evidence" value="ECO:0007669"/>
    <property type="project" value="TreeGrafter"/>
</dbReference>